<comment type="caution">
    <text evidence="6">The sequence shown here is derived from an EMBL/GenBank/DDBJ whole genome shotgun (WGS) entry which is preliminary data.</text>
</comment>
<dbReference type="PROSITE" id="PS50043">
    <property type="entry name" value="HTH_LUXR_2"/>
    <property type="match status" value="1"/>
</dbReference>
<dbReference type="GO" id="GO:0006355">
    <property type="term" value="P:regulation of DNA-templated transcription"/>
    <property type="evidence" value="ECO:0007669"/>
    <property type="project" value="InterPro"/>
</dbReference>
<evidence type="ECO:0000259" key="5">
    <source>
        <dbReference type="PROSITE" id="PS50112"/>
    </source>
</evidence>
<dbReference type="Pfam" id="PF00196">
    <property type="entry name" value="GerE"/>
    <property type="match status" value="1"/>
</dbReference>
<dbReference type="Proteomes" id="UP000234341">
    <property type="component" value="Unassembled WGS sequence"/>
</dbReference>
<dbReference type="SUPFAM" id="SSF46894">
    <property type="entry name" value="C-terminal effector domain of the bipartite response regulators"/>
    <property type="match status" value="1"/>
</dbReference>
<keyword evidence="1" id="KW-0805">Transcription regulation</keyword>
<dbReference type="SUPFAM" id="SSF55785">
    <property type="entry name" value="PYP-like sensor domain (PAS domain)"/>
    <property type="match status" value="1"/>
</dbReference>
<dbReference type="SMART" id="SM00421">
    <property type="entry name" value="HTH_LUXR"/>
    <property type="match status" value="1"/>
</dbReference>
<dbReference type="InterPro" id="IPR035965">
    <property type="entry name" value="PAS-like_dom_sf"/>
</dbReference>
<evidence type="ECO:0000256" key="3">
    <source>
        <dbReference type="ARBA" id="ARBA00023163"/>
    </source>
</evidence>
<dbReference type="Gene3D" id="3.30.450.20">
    <property type="entry name" value="PAS domain"/>
    <property type="match status" value="1"/>
</dbReference>
<dbReference type="AlphaFoldDB" id="A0A2N5CB21"/>
<dbReference type="NCBIfam" id="TIGR00229">
    <property type="entry name" value="sensory_box"/>
    <property type="match status" value="1"/>
</dbReference>
<dbReference type="CDD" id="cd00130">
    <property type="entry name" value="PAS"/>
    <property type="match status" value="1"/>
</dbReference>
<dbReference type="InterPro" id="IPR036388">
    <property type="entry name" value="WH-like_DNA-bd_sf"/>
</dbReference>
<dbReference type="SMART" id="SM00091">
    <property type="entry name" value="PAS"/>
    <property type="match status" value="1"/>
</dbReference>
<keyword evidence="2" id="KW-0238">DNA-binding</keyword>
<evidence type="ECO:0000256" key="1">
    <source>
        <dbReference type="ARBA" id="ARBA00023015"/>
    </source>
</evidence>
<dbReference type="PROSITE" id="PS50112">
    <property type="entry name" value="PAS"/>
    <property type="match status" value="1"/>
</dbReference>
<dbReference type="PANTHER" id="PTHR44688:SF16">
    <property type="entry name" value="DNA-BINDING TRANSCRIPTIONAL ACTIVATOR DEVR_DOSR"/>
    <property type="match status" value="1"/>
</dbReference>
<organism evidence="6 7">
    <name type="scientific">Cupriavidus pauculus</name>
    <dbReference type="NCBI Taxonomy" id="82633"/>
    <lineage>
        <taxon>Bacteria</taxon>
        <taxon>Pseudomonadati</taxon>
        <taxon>Pseudomonadota</taxon>
        <taxon>Betaproteobacteria</taxon>
        <taxon>Burkholderiales</taxon>
        <taxon>Burkholderiaceae</taxon>
        <taxon>Cupriavidus</taxon>
    </lineage>
</organism>
<feature type="domain" description="PAS" evidence="5">
    <location>
        <begin position="5"/>
        <end position="75"/>
    </location>
</feature>
<dbReference type="OrthoDB" id="5571399at2"/>
<dbReference type="Pfam" id="PF00989">
    <property type="entry name" value="PAS"/>
    <property type="match status" value="1"/>
</dbReference>
<feature type="domain" description="HTH luxR-type" evidence="4">
    <location>
        <begin position="130"/>
        <end position="196"/>
    </location>
</feature>
<protein>
    <submittedName>
        <fullName evidence="6">LuxR family transcriptional regulator</fullName>
    </submittedName>
</protein>
<dbReference type="InterPro" id="IPR016032">
    <property type="entry name" value="Sig_transdc_resp-reg_C-effctor"/>
</dbReference>
<dbReference type="InterPro" id="IPR013767">
    <property type="entry name" value="PAS_fold"/>
</dbReference>
<name>A0A2N5CB21_9BURK</name>
<dbReference type="GO" id="GO:0003677">
    <property type="term" value="F:DNA binding"/>
    <property type="evidence" value="ECO:0007669"/>
    <property type="project" value="UniProtKB-KW"/>
</dbReference>
<dbReference type="InterPro" id="IPR000792">
    <property type="entry name" value="Tscrpt_reg_LuxR_C"/>
</dbReference>
<keyword evidence="3" id="KW-0804">Transcription</keyword>
<accession>A0A2N5CB21</accession>
<evidence type="ECO:0000259" key="4">
    <source>
        <dbReference type="PROSITE" id="PS50043"/>
    </source>
</evidence>
<dbReference type="EMBL" id="PJRP01000007">
    <property type="protein sequence ID" value="PLP99419.1"/>
    <property type="molecule type" value="Genomic_DNA"/>
</dbReference>
<gene>
    <name evidence="6" type="ORF">CYJ10_16445</name>
</gene>
<dbReference type="InterPro" id="IPR000014">
    <property type="entry name" value="PAS"/>
</dbReference>
<reference evidence="6 7" key="1">
    <citation type="submission" date="2017-12" db="EMBL/GenBank/DDBJ databases">
        <title>Genome sequence of the active heterotrophic nitrifier-denitrifier, Cupriavidus pauculus UM1.</title>
        <authorList>
            <person name="Putonti C."/>
            <person name="Castignetti D."/>
        </authorList>
    </citation>
    <scope>NUCLEOTIDE SEQUENCE [LARGE SCALE GENOMIC DNA]</scope>
    <source>
        <strain evidence="6 7">UM1</strain>
    </source>
</reference>
<sequence length="198" mass="22630">MMILKETGAIALADSLPDTVFLVDLTGRIRYVNTACEDVLGFSQRDLIGQLVLDLVVPDDRNRTRQEAERVLAGSKRRGFENRYRKRDGSDAHLSWSAQWHPAHELRIGVARDVTTLRQMPTHRRESSDHVRRVEALAPHERRVLNLLLTEAAEKQIAERLGLAASTTHSYITSIYRKLGVRGRAGLMSLWLHQMWQE</sequence>
<evidence type="ECO:0000313" key="7">
    <source>
        <dbReference type="Proteomes" id="UP000234341"/>
    </source>
</evidence>
<evidence type="ECO:0000313" key="6">
    <source>
        <dbReference type="EMBL" id="PLP99419.1"/>
    </source>
</evidence>
<proteinExistence type="predicted"/>
<evidence type="ECO:0000256" key="2">
    <source>
        <dbReference type="ARBA" id="ARBA00023125"/>
    </source>
</evidence>
<dbReference type="PANTHER" id="PTHR44688">
    <property type="entry name" value="DNA-BINDING TRANSCRIPTIONAL ACTIVATOR DEVR_DOSR"/>
    <property type="match status" value="1"/>
</dbReference>
<dbReference type="RefSeq" id="WP_101682565.1">
    <property type="nucleotide sequence ID" value="NZ_PJRP01000007.1"/>
</dbReference>
<dbReference type="Gene3D" id="1.10.10.10">
    <property type="entry name" value="Winged helix-like DNA-binding domain superfamily/Winged helix DNA-binding domain"/>
    <property type="match status" value="1"/>
</dbReference>